<sequence length="51" mass="5793">MKIQSIPTFDVPIRHMQTTNESHLPIVTTIALTLCFLPTLKKLSLKEDLKS</sequence>
<dbReference type="EMBL" id="GGEC01000989">
    <property type="protein sequence ID" value="MBW81472.1"/>
    <property type="molecule type" value="Transcribed_RNA"/>
</dbReference>
<name>A0A2P2IJS0_RHIMU</name>
<protein>
    <submittedName>
        <fullName evidence="1">Uncharacterized protein</fullName>
    </submittedName>
</protein>
<proteinExistence type="predicted"/>
<accession>A0A2P2IJS0</accession>
<evidence type="ECO:0000313" key="1">
    <source>
        <dbReference type="EMBL" id="MBW81472.1"/>
    </source>
</evidence>
<reference evidence="1" key="1">
    <citation type="submission" date="2018-02" db="EMBL/GenBank/DDBJ databases">
        <title>Rhizophora mucronata_Transcriptome.</title>
        <authorList>
            <person name="Meera S.P."/>
            <person name="Sreeshan A."/>
            <person name="Augustine A."/>
        </authorList>
    </citation>
    <scope>NUCLEOTIDE SEQUENCE</scope>
    <source>
        <tissue evidence="1">Leaf</tissue>
    </source>
</reference>
<dbReference type="AlphaFoldDB" id="A0A2P2IJS0"/>
<organism evidence="1">
    <name type="scientific">Rhizophora mucronata</name>
    <name type="common">Asiatic mangrove</name>
    <dbReference type="NCBI Taxonomy" id="61149"/>
    <lineage>
        <taxon>Eukaryota</taxon>
        <taxon>Viridiplantae</taxon>
        <taxon>Streptophyta</taxon>
        <taxon>Embryophyta</taxon>
        <taxon>Tracheophyta</taxon>
        <taxon>Spermatophyta</taxon>
        <taxon>Magnoliopsida</taxon>
        <taxon>eudicotyledons</taxon>
        <taxon>Gunneridae</taxon>
        <taxon>Pentapetalae</taxon>
        <taxon>rosids</taxon>
        <taxon>fabids</taxon>
        <taxon>Malpighiales</taxon>
        <taxon>Rhizophoraceae</taxon>
        <taxon>Rhizophora</taxon>
    </lineage>
</organism>